<accession>A0A381WJD2</accession>
<gene>
    <name evidence="2" type="ORF">METZ01_LOCUS105479</name>
</gene>
<evidence type="ECO:0000313" key="2">
    <source>
        <dbReference type="EMBL" id="SVA52625.1"/>
    </source>
</evidence>
<dbReference type="EMBL" id="UINC01011995">
    <property type="protein sequence ID" value="SVA52625.1"/>
    <property type="molecule type" value="Genomic_DNA"/>
</dbReference>
<feature type="region of interest" description="Disordered" evidence="1">
    <location>
        <begin position="1"/>
        <end position="22"/>
    </location>
</feature>
<evidence type="ECO:0000256" key="1">
    <source>
        <dbReference type="SAM" id="MobiDB-lite"/>
    </source>
</evidence>
<protein>
    <submittedName>
        <fullName evidence="2">Uncharacterized protein</fullName>
    </submittedName>
</protein>
<name>A0A381WJD2_9ZZZZ</name>
<reference evidence="2" key="1">
    <citation type="submission" date="2018-05" db="EMBL/GenBank/DDBJ databases">
        <authorList>
            <person name="Lanie J.A."/>
            <person name="Ng W.-L."/>
            <person name="Kazmierczak K.M."/>
            <person name="Andrzejewski T.M."/>
            <person name="Davidsen T.M."/>
            <person name="Wayne K.J."/>
            <person name="Tettelin H."/>
            <person name="Glass J.I."/>
            <person name="Rusch D."/>
            <person name="Podicherti R."/>
            <person name="Tsui H.-C.T."/>
            <person name="Winkler M.E."/>
        </authorList>
    </citation>
    <scope>NUCLEOTIDE SEQUENCE</scope>
</reference>
<organism evidence="2">
    <name type="scientific">marine metagenome</name>
    <dbReference type="NCBI Taxonomy" id="408172"/>
    <lineage>
        <taxon>unclassified sequences</taxon>
        <taxon>metagenomes</taxon>
        <taxon>ecological metagenomes</taxon>
    </lineage>
</organism>
<sequence length="22" mass="2519">MRVRNQPKNSHADSGHVLPVEF</sequence>
<proteinExistence type="predicted"/>
<dbReference type="AlphaFoldDB" id="A0A381WJD2"/>